<evidence type="ECO:0000313" key="4">
    <source>
        <dbReference type="Proteomes" id="UP000030762"/>
    </source>
</evidence>
<proteinExistence type="inferred from homology"/>
<comment type="similarity">
    <text evidence="1">Belongs to the UreD family.</text>
</comment>
<dbReference type="VEuPathDB" id="FungiDB:SDRG_05571"/>
<reference evidence="3 4" key="1">
    <citation type="submission" date="2012-04" db="EMBL/GenBank/DDBJ databases">
        <title>The Genome Sequence of Saprolegnia declina VS20.</title>
        <authorList>
            <consortium name="The Broad Institute Genome Sequencing Platform"/>
            <person name="Russ C."/>
            <person name="Nusbaum C."/>
            <person name="Tyler B."/>
            <person name="van West P."/>
            <person name="Dieguez-Uribeondo J."/>
            <person name="de Bruijn I."/>
            <person name="Tripathy S."/>
            <person name="Jiang R."/>
            <person name="Young S.K."/>
            <person name="Zeng Q."/>
            <person name="Gargeya S."/>
            <person name="Fitzgerald M."/>
            <person name="Haas B."/>
            <person name="Abouelleil A."/>
            <person name="Alvarado L."/>
            <person name="Arachchi H.M."/>
            <person name="Berlin A."/>
            <person name="Chapman S.B."/>
            <person name="Goldberg J."/>
            <person name="Griggs A."/>
            <person name="Gujja S."/>
            <person name="Hansen M."/>
            <person name="Howarth C."/>
            <person name="Imamovic A."/>
            <person name="Larimer J."/>
            <person name="McCowen C."/>
            <person name="Montmayeur A."/>
            <person name="Murphy C."/>
            <person name="Neiman D."/>
            <person name="Pearson M."/>
            <person name="Priest M."/>
            <person name="Roberts A."/>
            <person name="Saif S."/>
            <person name="Shea T."/>
            <person name="Sisk P."/>
            <person name="Sykes S."/>
            <person name="Wortman J."/>
            <person name="Nusbaum C."/>
            <person name="Birren B."/>
        </authorList>
    </citation>
    <scope>NUCLEOTIDE SEQUENCE [LARGE SCALE GENOMIC DNA]</scope>
    <source>
        <strain evidence="3 4">VS20</strain>
    </source>
</reference>
<accession>T0QHB9</accession>
<dbReference type="Proteomes" id="UP000030762">
    <property type="component" value="Unassembled WGS sequence"/>
</dbReference>
<name>T0QHB9_SAPDV</name>
<gene>
    <name evidence="3" type="ORF">SDRG_05571</name>
</gene>
<dbReference type="PANTHER" id="PTHR33643:SF1">
    <property type="entry name" value="UREASE ACCESSORY PROTEIN D"/>
    <property type="match status" value="1"/>
</dbReference>
<dbReference type="AlphaFoldDB" id="T0QHB9"/>
<evidence type="ECO:0000313" key="3">
    <source>
        <dbReference type="EMBL" id="EQC37354.1"/>
    </source>
</evidence>
<dbReference type="OrthoDB" id="5550464at2759"/>
<organism evidence="3 4">
    <name type="scientific">Saprolegnia diclina (strain VS20)</name>
    <dbReference type="NCBI Taxonomy" id="1156394"/>
    <lineage>
        <taxon>Eukaryota</taxon>
        <taxon>Sar</taxon>
        <taxon>Stramenopiles</taxon>
        <taxon>Oomycota</taxon>
        <taxon>Saprolegniomycetes</taxon>
        <taxon>Saprolegniales</taxon>
        <taxon>Saprolegniaceae</taxon>
        <taxon>Saprolegnia</taxon>
    </lineage>
</organism>
<dbReference type="GO" id="GO:0016151">
    <property type="term" value="F:nickel cation binding"/>
    <property type="evidence" value="ECO:0007669"/>
    <property type="project" value="InterPro"/>
</dbReference>
<dbReference type="PANTHER" id="PTHR33643">
    <property type="entry name" value="UREASE ACCESSORY PROTEIN D"/>
    <property type="match status" value="1"/>
</dbReference>
<dbReference type="EMBL" id="JH767145">
    <property type="protein sequence ID" value="EQC37354.1"/>
    <property type="molecule type" value="Genomic_DNA"/>
</dbReference>
<dbReference type="HAMAP" id="MF_01384">
    <property type="entry name" value="UreD"/>
    <property type="match status" value="1"/>
</dbReference>
<evidence type="ECO:0000256" key="2">
    <source>
        <dbReference type="ARBA" id="ARBA00023186"/>
    </source>
</evidence>
<sequence length="306" mass="33607">MATPDKRNNGELTFEYVAETGETLATHEYAAYPLKFLRPTSAISLGFHTNVICILGYGGGLVSRDHTKIHVVANASTSAVLCTQATTKVFKCIPDPARANDRTKQELHVSLHAHATFLLLPDPVTCYENAKYVQRQVFEVDATATLVVLDWLTSGRVARGEHWAFDTYESCNEIYMTHADNAPSTPLVIDRVRLRQDETIPLRTRMGGMHVMGTLVLCGPRVMALVAQLLADGARKQLAPHQSPVPSGRLAQSDVSDVRSAISPLGHHGAIIRFCAHSTDAAYAYIKDILAPLHDLVGYTCFQENR</sequence>
<dbReference type="eggNOG" id="ENOG502QSQN">
    <property type="taxonomic scope" value="Eukaryota"/>
</dbReference>
<dbReference type="RefSeq" id="XP_008609516.1">
    <property type="nucleotide sequence ID" value="XM_008611294.1"/>
</dbReference>
<evidence type="ECO:0000256" key="1">
    <source>
        <dbReference type="ARBA" id="ARBA00007177"/>
    </source>
</evidence>
<evidence type="ECO:0008006" key="5">
    <source>
        <dbReference type="Google" id="ProtNLM"/>
    </source>
</evidence>
<dbReference type="OMA" id="CFRSASY"/>
<protein>
    <recommendedName>
        <fullName evidence="5">Urease accessory protein UreD</fullName>
    </recommendedName>
</protein>
<keyword evidence="2" id="KW-0143">Chaperone</keyword>
<dbReference type="InterPro" id="IPR002669">
    <property type="entry name" value="UreD"/>
</dbReference>
<keyword evidence="4" id="KW-1185">Reference proteome</keyword>
<dbReference type="GeneID" id="19946298"/>
<dbReference type="Pfam" id="PF01774">
    <property type="entry name" value="UreD"/>
    <property type="match status" value="1"/>
</dbReference>
<dbReference type="InParanoid" id="T0QHB9"/>
<dbReference type="STRING" id="1156394.T0QHB9"/>